<organism evidence="5 6">
    <name type="scientific">Xylophilus rhododendri</name>
    <dbReference type="NCBI Taxonomy" id="2697032"/>
    <lineage>
        <taxon>Bacteria</taxon>
        <taxon>Pseudomonadati</taxon>
        <taxon>Pseudomonadota</taxon>
        <taxon>Betaproteobacteria</taxon>
        <taxon>Burkholderiales</taxon>
        <taxon>Xylophilus</taxon>
    </lineage>
</organism>
<evidence type="ECO:0000256" key="1">
    <source>
        <dbReference type="ARBA" id="ARBA00004196"/>
    </source>
</evidence>
<dbReference type="PANTHER" id="PTHR42852">
    <property type="entry name" value="THIOL:DISULFIDE INTERCHANGE PROTEIN DSBE"/>
    <property type="match status" value="1"/>
</dbReference>
<evidence type="ECO:0000256" key="2">
    <source>
        <dbReference type="ARBA" id="ARBA00022748"/>
    </source>
</evidence>
<keyword evidence="6" id="KW-1185">Reference proteome</keyword>
<feature type="domain" description="Thioredoxin" evidence="4">
    <location>
        <begin position="42"/>
        <end position="183"/>
    </location>
</feature>
<dbReference type="Gene3D" id="3.40.30.10">
    <property type="entry name" value="Glutaredoxin"/>
    <property type="match status" value="1"/>
</dbReference>
<evidence type="ECO:0000313" key="6">
    <source>
        <dbReference type="Proteomes" id="UP000464787"/>
    </source>
</evidence>
<dbReference type="PROSITE" id="PS51352">
    <property type="entry name" value="THIOREDOXIN_2"/>
    <property type="match status" value="1"/>
</dbReference>
<keyword evidence="3" id="KW-0676">Redox-active center</keyword>
<keyword evidence="2" id="KW-0201">Cytochrome c-type biogenesis</keyword>
<proteinExistence type="predicted"/>
<reference evidence="5 6" key="1">
    <citation type="submission" date="2020-01" db="EMBL/GenBank/DDBJ databases">
        <title>Genome sequencing of strain KACC 21265.</title>
        <authorList>
            <person name="Heo J."/>
            <person name="Kim S.-J."/>
            <person name="Kim J.-S."/>
            <person name="Hong S.-B."/>
            <person name="Kwon S.-W."/>
        </authorList>
    </citation>
    <scope>NUCLEOTIDE SEQUENCE [LARGE SCALE GENOMIC DNA]</scope>
    <source>
        <strain evidence="5 6">KACC 21265</strain>
    </source>
</reference>
<dbReference type="CDD" id="cd02966">
    <property type="entry name" value="TlpA_like_family"/>
    <property type="match status" value="1"/>
</dbReference>
<dbReference type="PANTHER" id="PTHR42852:SF13">
    <property type="entry name" value="PROTEIN DIPZ"/>
    <property type="match status" value="1"/>
</dbReference>
<evidence type="ECO:0000313" key="5">
    <source>
        <dbReference type="EMBL" id="QHI99814.1"/>
    </source>
</evidence>
<evidence type="ECO:0000259" key="4">
    <source>
        <dbReference type="PROSITE" id="PS51352"/>
    </source>
</evidence>
<dbReference type="InterPro" id="IPR036249">
    <property type="entry name" value="Thioredoxin-like_sf"/>
</dbReference>
<dbReference type="GO" id="GO:0030313">
    <property type="term" value="C:cell envelope"/>
    <property type="evidence" value="ECO:0007669"/>
    <property type="project" value="UniProtKB-SubCell"/>
</dbReference>
<dbReference type="GO" id="GO:0017004">
    <property type="term" value="P:cytochrome complex assembly"/>
    <property type="evidence" value="ECO:0007669"/>
    <property type="project" value="UniProtKB-KW"/>
</dbReference>
<dbReference type="InterPro" id="IPR006311">
    <property type="entry name" value="TAT_signal"/>
</dbReference>
<gene>
    <name evidence="5" type="ORF">GT347_18600</name>
</gene>
<accession>A0A857J759</accession>
<name>A0A857J759_9BURK</name>
<dbReference type="InterPro" id="IPR013766">
    <property type="entry name" value="Thioredoxin_domain"/>
</dbReference>
<sequence>MTEPDPAAAPGASPTRRQATVWATAGLAVLAGAGWAWQSRRSDAGDSSAALWQQSFDKPDGTPLDLAGLRGGQGRLVVNFWATWCPPCVAELPMLDRFHQEHAARGWQVLGLAVDTPSSVRKFLAGRPVGFPVGMAGLQGTDLSRALGNAQGGLPFTVVLDPNGRVLHRKIGQLSESDLSHWL</sequence>
<dbReference type="Pfam" id="PF08534">
    <property type="entry name" value="Redoxin"/>
    <property type="match status" value="1"/>
</dbReference>
<dbReference type="EMBL" id="CP047650">
    <property type="protein sequence ID" value="QHI99814.1"/>
    <property type="molecule type" value="Genomic_DNA"/>
</dbReference>
<evidence type="ECO:0000256" key="3">
    <source>
        <dbReference type="ARBA" id="ARBA00023284"/>
    </source>
</evidence>
<dbReference type="InterPro" id="IPR017937">
    <property type="entry name" value="Thioredoxin_CS"/>
</dbReference>
<dbReference type="RefSeq" id="WP_160553625.1">
    <property type="nucleotide sequence ID" value="NZ_CP047650.1"/>
</dbReference>
<dbReference type="InterPro" id="IPR050553">
    <property type="entry name" value="Thioredoxin_ResA/DsbE_sf"/>
</dbReference>
<dbReference type="AlphaFoldDB" id="A0A857J759"/>
<dbReference type="PROSITE" id="PS51318">
    <property type="entry name" value="TAT"/>
    <property type="match status" value="1"/>
</dbReference>
<dbReference type="Proteomes" id="UP000464787">
    <property type="component" value="Chromosome"/>
</dbReference>
<dbReference type="GO" id="GO:0015036">
    <property type="term" value="F:disulfide oxidoreductase activity"/>
    <property type="evidence" value="ECO:0007669"/>
    <property type="project" value="UniProtKB-ARBA"/>
</dbReference>
<protein>
    <submittedName>
        <fullName evidence="5">Redoxin family protein</fullName>
    </submittedName>
</protein>
<dbReference type="SUPFAM" id="SSF52833">
    <property type="entry name" value="Thioredoxin-like"/>
    <property type="match status" value="1"/>
</dbReference>
<dbReference type="KEGG" id="xyk:GT347_18600"/>
<dbReference type="PROSITE" id="PS00194">
    <property type="entry name" value="THIOREDOXIN_1"/>
    <property type="match status" value="1"/>
</dbReference>
<comment type="subcellular location">
    <subcellularLocation>
        <location evidence="1">Cell envelope</location>
    </subcellularLocation>
</comment>
<dbReference type="InterPro" id="IPR013740">
    <property type="entry name" value="Redoxin"/>
</dbReference>